<feature type="compositionally biased region" description="Basic and acidic residues" evidence="1">
    <location>
        <begin position="62"/>
        <end position="77"/>
    </location>
</feature>
<name>A0A9J6EPA8_RHIMP</name>
<dbReference type="InterPro" id="IPR024079">
    <property type="entry name" value="MetalloPept_cat_dom_sf"/>
</dbReference>
<evidence type="ECO:0000313" key="2">
    <source>
        <dbReference type="EMBL" id="KAH8036222.1"/>
    </source>
</evidence>
<evidence type="ECO:0000313" key="3">
    <source>
        <dbReference type="Proteomes" id="UP000821866"/>
    </source>
</evidence>
<dbReference type="SUPFAM" id="SSF55486">
    <property type="entry name" value="Metalloproteases ('zincins'), catalytic domain"/>
    <property type="match status" value="1"/>
</dbReference>
<feature type="region of interest" description="Disordered" evidence="1">
    <location>
        <begin position="62"/>
        <end position="100"/>
    </location>
</feature>
<dbReference type="InterPro" id="IPR000718">
    <property type="entry name" value="Peptidase_M13"/>
</dbReference>
<dbReference type="GO" id="GO:0006508">
    <property type="term" value="P:proteolysis"/>
    <property type="evidence" value="ECO:0007669"/>
    <property type="project" value="InterPro"/>
</dbReference>
<dbReference type="Gene3D" id="3.40.390.10">
    <property type="entry name" value="Collagenase (Catalytic Domain)"/>
    <property type="match status" value="1"/>
</dbReference>
<proteinExistence type="predicted"/>
<dbReference type="GO" id="GO:0004222">
    <property type="term" value="F:metalloendopeptidase activity"/>
    <property type="evidence" value="ECO:0007669"/>
    <property type="project" value="InterPro"/>
</dbReference>
<dbReference type="AlphaFoldDB" id="A0A9J6EPA8"/>
<evidence type="ECO:0000256" key="1">
    <source>
        <dbReference type="SAM" id="MobiDB-lite"/>
    </source>
</evidence>
<dbReference type="InterPro" id="IPR042089">
    <property type="entry name" value="Peptidase_M13_dom_2"/>
</dbReference>
<dbReference type="Proteomes" id="UP000821866">
    <property type="component" value="Chromosome 11"/>
</dbReference>
<dbReference type="Gene3D" id="1.10.1380.10">
    <property type="entry name" value="Neutral endopeptidase , domain2"/>
    <property type="match status" value="1"/>
</dbReference>
<comment type="caution">
    <text evidence="2">The sequence shown here is derived from an EMBL/GenBank/DDBJ whole genome shotgun (WGS) entry which is preliminary data.</text>
</comment>
<dbReference type="PROSITE" id="PS51885">
    <property type="entry name" value="NEPRILYSIN"/>
    <property type="match status" value="1"/>
</dbReference>
<evidence type="ECO:0008006" key="4">
    <source>
        <dbReference type="Google" id="ProtNLM"/>
    </source>
</evidence>
<organism evidence="2 3">
    <name type="scientific">Rhipicephalus microplus</name>
    <name type="common">Cattle tick</name>
    <name type="synonym">Boophilus microplus</name>
    <dbReference type="NCBI Taxonomy" id="6941"/>
    <lineage>
        <taxon>Eukaryota</taxon>
        <taxon>Metazoa</taxon>
        <taxon>Ecdysozoa</taxon>
        <taxon>Arthropoda</taxon>
        <taxon>Chelicerata</taxon>
        <taxon>Arachnida</taxon>
        <taxon>Acari</taxon>
        <taxon>Parasitiformes</taxon>
        <taxon>Ixodida</taxon>
        <taxon>Ixodoidea</taxon>
        <taxon>Ixodidae</taxon>
        <taxon>Rhipicephalinae</taxon>
        <taxon>Rhipicephalus</taxon>
        <taxon>Boophilus</taxon>
    </lineage>
</organism>
<reference evidence="2" key="1">
    <citation type="journal article" date="2020" name="Cell">
        <title>Large-Scale Comparative Analyses of Tick Genomes Elucidate Their Genetic Diversity and Vector Capacities.</title>
        <authorList>
            <consortium name="Tick Genome and Microbiome Consortium (TIGMIC)"/>
            <person name="Jia N."/>
            <person name="Wang J."/>
            <person name="Shi W."/>
            <person name="Du L."/>
            <person name="Sun Y."/>
            <person name="Zhan W."/>
            <person name="Jiang J.F."/>
            <person name="Wang Q."/>
            <person name="Zhang B."/>
            <person name="Ji P."/>
            <person name="Bell-Sakyi L."/>
            <person name="Cui X.M."/>
            <person name="Yuan T.T."/>
            <person name="Jiang B.G."/>
            <person name="Yang W.F."/>
            <person name="Lam T.T."/>
            <person name="Chang Q.C."/>
            <person name="Ding S.J."/>
            <person name="Wang X.J."/>
            <person name="Zhu J.G."/>
            <person name="Ruan X.D."/>
            <person name="Zhao L."/>
            <person name="Wei J.T."/>
            <person name="Ye R.Z."/>
            <person name="Que T.C."/>
            <person name="Du C.H."/>
            <person name="Zhou Y.H."/>
            <person name="Cheng J.X."/>
            <person name="Dai P.F."/>
            <person name="Guo W.B."/>
            <person name="Han X.H."/>
            <person name="Huang E.J."/>
            <person name="Li L.F."/>
            <person name="Wei W."/>
            <person name="Gao Y.C."/>
            <person name="Liu J.Z."/>
            <person name="Shao H.Z."/>
            <person name="Wang X."/>
            <person name="Wang C.C."/>
            <person name="Yang T.C."/>
            <person name="Huo Q.B."/>
            <person name="Li W."/>
            <person name="Chen H.Y."/>
            <person name="Chen S.E."/>
            <person name="Zhou L.G."/>
            <person name="Ni X.B."/>
            <person name="Tian J.H."/>
            <person name="Sheng Y."/>
            <person name="Liu T."/>
            <person name="Pan Y.S."/>
            <person name="Xia L.Y."/>
            <person name="Li J."/>
            <person name="Zhao F."/>
            <person name="Cao W.C."/>
        </authorList>
    </citation>
    <scope>NUCLEOTIDE SEQUENCE</scope>
    <source>
        <strain evidence="2">Rmic-2018</strain>
    </source>
</reference>
<keyword evidence="3" id="KW-1185">Reference proteome</keyword>
<sequence>MRTVRRCLPRDRAEGRDAVAACFPLVGAYLSRLSPALRRLAKPMAFANGDVNTNEVRSREAERKRLQWKTSEHRRDTVPSVAPRQVDDTEVSSTVKPPQPPPEFLGDLTELPCFCTALTLAATALTVALPMILRDQLPPCREPRCFEYAREMALSVDPGTDPCDDFFSHVCGNFEDLYPRYSSLLSVLGTRVTQYQDSVLNRLELSSSMETPGEVTVAAFRVCVEEYRSGYDGGLRAIRDLLWELGLYLRAKKVTYTVENVFEGMLRMSLSFDLPVLVRAVLVRSLKETAHNKLELQLDLHMPVAPVERTVDNIEYSLRAVAQNGTFSSAFETRLYVCAALAPEESARGPGKAGVPRMGSVFYEVFVEPRLLFWCQQWSLLNFSKLPTQLVSASNLFVLEELCKHQLLLSGGTPPR</sequence>
<reference evidence="2" key="2">
    <citation type="submission" date="2021-09" db="EMBL/GenBank/DDBJ databases">
        <authorList>
            <person name="Jia N."/>
            <person name="Wang J."/>
            <person name="Shi W."/>
            <person name="Du L."/>
            <person name="Sun Y."/>
            <person name="Zhan W."/>
            <person name="Jiang J."/>
            <person name="Wang Q."/>
            <person name="Zhang B."/>
            <person name="Ji P."/>
            <person name="Sakyi L.B."/>
            <person name="Cui X."/>
            <person name="Yuan T."/>
            <person name="Jiang B."/>
            <person name="Yang W."/>
            <person name="Lam T.T.-Y."/>
            <person name="Chang Q."/>
            <person name="Ding S."/>
            <person name="Wang X."/>
            <person name="Zhu J."/>
            <person name="Ruan X."/>
            <person name="Zhao L."/>
            <person name="Wei J."/>
            <person name="Que T."/>
            <person name="Du C."/>
            <person name="Cheng J."/>
            <person name="Dai P."/>
            <person name="Han X."/>
            <person name="Huang E."/>
            <person name="Gao Y."/>
            <person name="Liu J."/>
            <person name="Shao H."/>
            <person name="Ye R."/>
            <person name="Li L."/>
            <person name="Wei W."/>
            <person name="Wang X."/>
            <person name="Wang C."/>
            <person name="Huo Q."/>
            <person name="Li W."/>
            <person name="Guo W."/>
            <person name="Chen H."/>
            <person name="Chen S."/>
            <person name="Zhou L."/>
            <person name="Zhou L."/>
            <person name="Ni X."/>
            <person name="Tian J."/>
            <person name="Zhou Y."/>
            <person name="Sheng Y."/>
            <person name="Liu T."/>
            <person name="Pan Y."/>
            <person name="Xia L."/>
            <person name="Li J."/>
            <person name="Zhao F."/>
            <person name="Cao W."/>
        </authorList>
    </citation>
    <scope>NUCLEOTIDE SEQUENCE</scope>
    <source>
        <strain evidence="2">Rmic-2018</strain>
        <tissue evidence="2">Larvae</tissue>
    </source>
</reference>
<protein>
    <recommendedName>
        <fullName evidence="4">Peptidase M13 N-terminal domain-containing protein</fullName>
    </recommendedName>
</protein>
<accession>A0A9J6EPA8</accession>
<dbReference type="EMBL" id="JABSTU010000003">
    <property type="protein sequence ID" value="KAH8036222.1"/>
    <property type="molecule type" value="Genomic_DNA"/>
</dbReference>
<gene>
    <name evidence="2" type="ORF">HPB51_020893</name>
</gene>